<feature type="compositionally biased region" description="Basic residues" evidence="1">
    <location>
        <begin position="190"/>
        <end position="216"/>
    </location>
</feature>
<sequence length="224" mass="24915">MSTTAPAPSHTVSRVVLERAVLDRAVLDRAAAAITARRQAEVEVLDAALEWAHAHVVTSDADAAGWLPETIHSLFGEQAIPIAGPGTPLVAEFAVHELAATLEVSHEATLALLGDVLDLAHRLPRLWTLVKTLRVPARLAREAARESRDLDVAAAGHADRLLTWQPHRLNPHRVGVLVHEARLYADPRPRDRRPRRSPRHPQGRRGPRPRRPRRQRGVHEPRHR</sequence>
<name>A0ABR8ME08_9ACTN</name>
<evidence type="ECO:0000313" key="2">
    <source>
        <dbReference type="EMBL" id="MBD3914353.1"/>
    </source>
</evidence>
<evidence type="ECO:0000313" key="3">
    <source>
        <dbReference type="Proteomes" id="UP000649289"/>
    </source>
</evidence>
<gene>
    <name evidence="2" type="ORF">IEZ25_06970</name>
</gene>
<dbReference type="Proteomes" id="UP000649289">
    <property type="component" value="Unassembled WGS sequence"/>
</dbReference>
<comment type="caution">
    <text evidence="2">The sequence shown here is derived from an EMBL/GenBank/DDBJ whole genome shotgun (WGS) entry which is preliminary data.</text>
</comment>
<protein>
    <recommendedName>
        <fullName evidence="4">DUF222 domain-containing protein</fullName>
    </recommendedName>
</protein>
<dbReference type="EMBL" id="JACXYY010000002">
    <property type="protein sequence ID" value="MBD3914353.1"/>
    <property type="molecule type" value="Genomic_DNA"/>
</dbReference>
<reference evidence="2 3" key="1">
    <citation type="submission" date="2020-09" db="EMBL/GenBank/DDBJ databases">
        <title>novel species in genus Nocardioides.</title>
        <authorList>
            <person name="Zhang G."/>
        </authorList>
    </citation>
    <scope>NUCLEOTIDE SEQUENCE [LARGE SCALE GENOMIC DNA]</scope>
    <source>
        <strain evidence="2 3">19197</strain>
    </source>
</reference>
<evidence type="ECO:0008006" key="4">
    <source>
        <dbReference type="Google" id="ProtNLM"/>
    </source>
</evidence>
<keyword evidence="3" id="KW-1185">Reference proteome</keyword>
<accession>A0ABR8ME08</accession>
<evidence type="ECO:0000256" key="1">
    <source>
        <dbReference type="SAM" id="MobiDB-lite"/>
    </source>
</evidence>
<organism evidence="2 3">
    <name type="scientific">Nocardioides hwasunensis</name>
    <dbReference type="NCBI Taxonomy" id="397258"/>
    <lineage>
        <taxon>Bacteria</taxon>
        <taxon>Bacillati</taxon>
        <taxon>Actinomycetota</taxon>
        <taxon>Actinomycetes</taxon>
        <taxon>Propionibacteriales</taxon>
        <taxon>Nocardioidaceae</taxon>
        <taxon>Nocardioides</taxon>
    </lineage>
</organism>
<dbReference type="RefSeq" id="WP_191198659.1">
    <property type="nucleotide sequence ID" value="NZ_BAAAPA010000003.1"/>
</dbReference>
<proteinExistence type="predicted"/>
<feature type="region of interest" description="Disordered" evidence="1">
    <location>
        <begin position="185"/>
        <end position="224"/>
    </location>
</feature>